<gene>
    <name evidence="2" type="ORF">PLEPLA_LOCUS23753</name>
</gene>
<dbReference type="AlphaFoldDB" id="A0A9N7USU0"/>
<feature type="non-terminal residue" evidence="2">
    <location>
        <position position="215"/>
    </location>
</feature>
<name>A0A9N7USU0_PLEPL</name>
<dbReference type="EMBL" id="CADEAL010001799">
    <property type="protein sequence ID" value="CAB1435701.1"/>
    <property type="molecule type" value="Genomic_DNA"/>
</dbReference>
<comment type="caution">
    <text evidence="2">The sequence shown here is derived from an EMBL/GenBank/DDBJ whole genome shotgun (WGS) entry which is preliminary data.</text>
</comment>
<feature type="compositionally biased region" description="Basic and acidic residues" evidence="1">
    <location>
        <begin position="50"/>
        <end position="68"/>
    </location>
</feature>
<dbReference type="Proteomes" id="UP001153269">
    <property type="component" value="Unassembled WGS sequence"/>
</dbReference>
<accession>A0A9N7USU0</accession>
<feature type="compositionally biased region" description="Basic and acidic residues" evidence="1">
    <location>
        <begin position="90"/>
        <end position="101"/>
    </location>
</feature>
<feature type="region of interest" description="Disordered" evidence="1">
    <location>
        <begin position="50"/>
        <end position="122"/>
    </location>
</feature>
<evidence type="ECO:0000313" key="2">
    <source>
        <dbReference type="EMBL" id="CAB1435701.1"/>
    </source>
</evidence>
<protein>
    <submittedName>
        <fullName evidence="2">Uncharacterized protein</fullName>
    </submittedName>
</protein>
<reference evidence="2" key="1">
    <citation type="submission" date="2020-03" db="EMBL/GenBank/DDBJ databases">
        <authorList>
            <person name="Weist P."/>
        </authorList>
    </citation>
    <scope>NUCLEOTIDE SEQUENCE</scope>
</reference>
<organism evidence="2 3">
    <name type="scientific">Pleuronectes platessa</name>
    <name type="common">European plaice</name>
    <dbReference type="NCBI Taxonomy" id="8262"/>
    <lineage>
        <taxon>Eukaryota</taxon>
        <taxon>Metazoa</taxon>
        <taxon>Chordata</taxon>
        <taxon>Craniata</taxon>
        <taxon>Vertebrata</taxon>
        <taxon>Euteleostomi</taxon>
        <taxon>Actinopterygii</taxon>
        <taxon>Neopterygii</taxon>
        <taxon>Teleostei</taxon>
        <taxon>Neoteleostei</taxon>
        <taxon>Acanthomorphata</taxon>
        <taxon>Carangaria</taxon>
        <taxon>Pleuronectiformes</taxon>
        <taxon>Pleuronectoidei</taxon>
        <taxon>Pleuronectidae</taxon>
        <taxon>Pleuronectes</taxon>
    </lineage>
</organism>
<feature type="compositionally biased region" description="Polar residues" evidence="1">
    <location>
        <begin position="73"/>
        <end position="87"/>
    </location>
</feature>
<proteinExistence type="predicted"/>
<sequence length="215" mass="24096">TGEQTPSCDFTRRLILGHMTLQYHRCDHMMQVDAPPSDSVQQKIKVEVNEGKRAWPEEKTEDRRRHYDATAGIRSTQGVRGQGSSSAYLRRGDQVPVERRQNRGQRAELSLDASDTPAARPSRRVRELLNRDHPRASRWSSSVFSSSLILTITTGSEPITSSVTVQRRSHRSRQILKWSLATPGSLLAAARWGAVCIPVRSPTVQLDPVGETEKC</sequence>
<evidence type="ECO:0000313" key="3">
    <source>
        <dbReference type="Proteomes" id="UP001153269"/>
    </source>
</evidence>
<evidence type="ECO:0000256" key="1">
    <source>
        <dbReference type="SAM" id="MobiDB-lite"/>
    </source>
</evidence>
<keyword evidence="3" id="KW-1185">Reference proteome</keyword>